<evidence type="ECO:0000259" key="3">
    <source>
        <dbReference type="Pfam" id="PF01467"/>
    </source>
</evidence>
<organism evidence="4 5">
    <name type="scientific">Yoonia ponticola</name>
    <dbReference type="NCBI Taxonomy" id="1524255"/>
    <lineage>
        <taxon>Bacteria</taxon>
        <taxon>Pseudomonadati</taxon>
        <taxon>Pseudomonadota</taxon>
        <taxon>Alphaproteobacteria</taxon>
        <taxon>Rhodobacterales</taxon>
        <taxon>Paracoccaceae</taxon>
        <taxon>Yoonia</taxon>
    </lineage>
</organism>
<dbReference type="InterPro" id="IPR004821">
    <property type="entry name" value="Cyt_trans-like"/>
</dbReference>
<dbReference type="GO" id="GO:0047348">
    <property type="term" value="F:glycerol-3-phosphate cytidylyltransferase activity"/>
    <property type="evidence" value="ECO:0007669"/>
    <property type="project" value="InterPro"/>
</dbReference>
<dbReference type="Gene3D" id="3.40.50.620">
    <property type="entry name" value="HUPs"/>
    <property type="match status" value="1"/>
</dbReference>
<keyword evidence="5" id="KW-1185">Reference proteome</keyword>
<dbReference type="NCBIfam" id="TIGR01518">
    <property type="entry name" value="g3p_cytidyltrns"/>
    <property type="match status" value="1"/>
</dbReference>
<keyword evidence="1 4" id="KW-0808">Transferase</keyword>
<dbReference type="GO" id="GO:0046872">
    <property type="term" value="F:metal ion binding"/>
    <property type="evidence" value="ECO:0007669"/>
    <property type="project" value="InterPro"/>
</dbReference>
<comment type="caution">
    <text evidence="4">The sequence shown here is derived from an EMBL/GenBank/DDBJ whole genome shotgun (WGS) entry which is preliminary data.</text>
</comment>
<feature type="domain" description="Cytidyltransferase-like" evidence="3">
    <location>
        <begin position="5"/>
        <end position="123"/>
    </location>
</feature>
<accession>A0A7W9BN70</accession>
<dbReference type="InterPro" id="IPR050385">
    <property type="entry name" value="Archaeal_FAD_synthase"/>
</dbReference>
<dbReference type="NCBIfam" id="TIGR00125">
    <property type="entry name" value="cyt_tran_rel"/>
    <property type="match status" value="1"/>
</dbReference>
<evidence type="ECO:0000256" key="2">
    <source>
        <dbReference type="ARBA" id="ARBA00022695"/>
    </source>
</evidence>
<dbReference type="AlphaFoldDB" id="A0A7W9BN70"/>
<dbReference type="EMBL" id="JACIJM010000012">
    <property type="protein sequence ID" value="MBB5723603.1"/>
    <property type="molecule type" value="Genomic_DNA"/>
</dbReference>
<dbReference type="InterPro" id="IPR014729">
    <property type="entry name" value="Rossmann-like_a/b/a_fold"/>
</dbReference>
<dbReference type="GO" id="GO:0005737">
    <property type="term" value="C:cytoplasm"/>
    <property type="evidence" value="ECO:0007669"/>
    <property type="project" value="InterPro"/>
</dbReference>
<sequence length="134" mass="15212">MKKVITYGTFDTLHFGHIRLLERAKSLGDYLIVGLSTDKFNAGKGKTSHFNYAERKAFLEAIRYVDEVIPEEDWEQKSRDVVAHEIDTFTMGDDWAGEFDFLAEFCDVHYLSRTPAISSTLIKANMTKPGVKTG</sequence>
<dbReference type="SUPFAM" id="SSF52374">
    <property type="entry name" value="Nucleotidylyl transferase"/>
    <property type="match status" value="1"/>
</dbReference>
<dbReference type="InterPro" id="IPR006409">
    <property type="entry name" value="G3P_cytidylTrfase"/>
</dbReference>
<dbReference type="Proteomes" id="UP000535415">
    <property type="component" value="Unassembled WGS sequence"/>
</dbReference>
<dbReference type="PANTHER" id="PTHR43793">
    <property type="entry name" value="FAD SYNTHASE"/>
    <property type="match status" value="1"/>
</dbReference>
<dbReference type="Pfam" id="PF01467">
    <property type="entry name" value="CTP_transf_like"/>
    <property type="match status" value="1"/>
</dbReference>
<reference evidence="4 5" key="1">
    <citation type="submission" date="2020-08" db="EMBL/GenBank/DDBJ databases">
        <title>Genomic Encyclopedia of Type Strains, Phase IV (KMG-IV): sequencing the most valuable type-strain genomes for metagenomic binning, comparative biology and taxonomic classification.</title>
        <authorList>
            <person name="Goeker M."/>
        </authorList>
    </citation>
    <scope>NUCLEOTIDE SEQUENCE [LARGE SCALE GENOMIC DNA]</scope>
    <source>
        <strain evidence="4 5">DSM 101064</strain>
    </source>
</reference>
<name>A0A7W9BN70_9RHOB</name>
<proteinExistence type="predicted"/>
<gene>
    <name evidence="4" type="ORF">FHS72_003248</name>
</gene>
<evidence type="ECO:0000313" key="4">
    <source>
        <dbReference type="EMBL" id="MBB5723603.1"/>
    </source>
</evidence>
<dbReference type="PANTHER" id="PTHR43793:SF1">
    <property type="entry name" value="FAD SYNTHASE"/>
    <property type="match status" value="1"/>
</dbReference>
<dbReference type="RefSeq" id="WP_183530660.1">
    <property type="nucleotide sequence ID" value="NZ_JACIJM010000012.1"/>
</dbReference>
<dbReference type="GO" id="GO:0019350">
    <property type="term" value="P:teichoic acid biosynthetic process"/>
    <property type="evidence" value="ECO:0007669"/>
    <property type="project" value="InterPro"/>
</dbReference>
<evidence type="ECO:0000313" key="5">
    <source>
        <dbReference type="Proteomes" id="UP000535415"/>
    </source>
</evidence>
<protein>
    <submittedName>
        <fullName evidence="4">Glycerol-3-phosphate cytidylyltransferase</fullName>
    </submittedName>
</protein>
<evidence type="ECO:0000256" key="1">
    <source>
        <dbReference type="ARBA" id="ARBA00022679"/>
    </source>
</evidence>
<keyword evidence="2 4" id="KW-0548">Nucleotidyltransferase</keyword>